<dbReference type="GO" id="GO:0005634">
    <property type="term" value="C:nucleus"/>
    <property type="evidence" value="ECO:0007669"/>
    <property type="project" value="UniProtKB-ARBA"/>
</dbReference>
<evidence type="ECO:0000313" key="8">
    <source>
        <dbReference type="Proteomes" id="UP001152798"/>
    </source>
</evidence>
<proteinExistence type="predicted"/>
<reference evidence="7" key="1">
    <citation type="submission" date="2022-01" db="EMBL/GenBank/DDBJ databases">
        <authorList>
            <person name="King R."/>
        </authorList>
    </citation>
    <scope>NUCLEOTIDE SEQUENCE</scope>
</reference>
<keyword evidence="2" id="KW-0677">Repeat</keyword>
<feature type="domain" description="C2H2-type" evidence="6">
    <location>
        <begin position="311"/>
        <end position="338"/>
    </location>
</feature>
<dbReference type="InterPro" id="IPR013087">
    <property type="entry name" value="Znf_C2H2_type"/>
</dbReference>
<dbReference type="SUPFAM" id="SSF57667">
    <property type="entry name" value="beta-beta-alpha zinc fingers"/>
    <property type="match status" value="4"/>
</dbReference>
<accession>A0A9P0MQR1</accession>
<evidence type="ECO:0000256" key="1">
    <source>
        <dbReference type="ARBA" id="ARBA00022723"/>
    </source>
</evidence>
<dbReference type="PROSITE" id="PS50157">
    <property type="entry name" value="ZINC_FINGER_C2H2_2"/>
    <property type="match status" value="6"/>
</dbReference>
<keyword evidence="1" id="KW-0479">Metal-binding</keyword>
<dbReference type="FunFam" id="3.30.160.60:FF:000446">
    <property type="entry name" value="Zinc finger protein"/>
    <property type="match status" value="1"/>
</dbReference>
<evidence type="ECO:0000256" key="4">
    <source>
        <dbReference type="ARBA" id="ARBA00022833"/>
    </source>
</evidence>
<feature type="domain" description="C2H2-type" evidence="6">
    <location>
        <begin position="178"/>
        <end position="201"/>
    </location>
</feature>
<dbReference type="GO" id="GO:0008270">
    <property type="term" value="F:zinc ion binding"/>
    <property type="evidence" value="ECO:0007669"/>
    <property type="project" value="UniProtKB-KW"/>
</dbReference>
<dbReference type="Pfam" id="PF00096">
    <property type="entry name" value="zf-C2H2"/>
    <property type="match status" value="3"/>
</dbReference>
<feature type="domain" description="C2H2-type" evidence="6">
    <location>
        <begin position="406"/>
        <end position="433"/>
    </location>
</feature>
<dbReference type="InterPro" id="IPR036236">
    <property type="entry name" value="Znf_C2H2_sf"/>
</dbReference>
<evidence type="ECO:0000313" key="7">
    <source>
        <dbReference type="EMBL" id="CAH1399566.1"/>
    </source>
</evidence>
<sequence length="583" mass="66022">MEVLNDDLFTLPLVLDSTENNSVSLSNYNGLQLEVKDQSVPLVILENGDIMLQNITDCPLLLSNSLANGNYMTDEDVFIKDSDYRSSETTIDFIKEDGVGVKSPSSDHIEVNTDNLLIEDLVETVIIYKCRLCPFKATDRASLSTHLKTLHLKNAEKGDSLIKKENTSKEALSEKMAFMCGKCSEAFASFSDWRSHMAMVHEIVMGVKDTIENEALNGGPPVDLETMQKKSKPQQITPKAKYVIPTKEKKIVCPVESCLIRLSCRDLIEKHRECHVSSRNFACPHCSQPFRKWYECANHLWKSHSEDVDLYSCPNCEFKTALRAKLEVHVKTHYDERGYLCTECGKTFKQAFQLQNHRVSHLKVSDPANVPNWSRKQECSQCKRTFCDSKALKKHIQAVHSNLRPYVCNVCGHTSALKNRMTLHLRQHTGEKPFSCPFCPFITGDQNCLRRHAWRHSRVRPYSCPHCEYSCIQSSSLKKHIKTQHPTSSEVFSCQHCSFTSLSKNSLENHIIKNHDGKTEPSKETRVIYVGALSETVEGTDSGQLIALPVEILMDDDESQNFFENTVIDTGGITIPAELNLQK</sequence>
<evidence type="ECO:0000259" key="6">
    <source>
        <dbReference type="PROSITE" id="PS50157"/>
    </source>
</evidence>
<evidence type="ECO:0000256" key="5">
    <source>
        <dbReference type="PROSITE-ProRule" id="PRU00042"/>
    </source>
</evidence>
<dbReference type="PANTHER" id="PTHR24379">
    <property type="entry name" value="KRAB AND ZINC FINGER DOMAIN-CONTAINING"/>
    <property type="match status" value="1"/>
</dbReference>
<keyword evidence="8" id="KW-1185">Reference proteome</keyword>
<feature type="domain" description="C2H2-type" evidence="6">
    <location>
        <begin position="462"/>
        <end position="490"/>
    </location>
</feature>
<dbReference type="PROSITE" id="PS00028">
    <property type="entry name" value="ZINC_FINGER_C2H2_1"/>
    <property type="match status" value="5"/>
</dbReference>
<dbReference type="OrthoDB" id="6077919at2759"/>
<dbReference type="Proteomes" id="UP001152798">
    <property type="component" value="Chromosome 4"/>
</dbReference>
<dbReference type="PANTHER" id="PTHR24379:SF121">
    <property type="entry name" value="C2H2-TYPE DOMAIN-CONTAINING PROTEIN"/>
    <property type="match status" value="1"/>
</dbReference>
<organism evidence="7 8">
    <name type="scientific">Nezara viridula</name>
    <name type="common">Southern green stink bug</name>
    <name type="synonym">Cimex viridulus</name>
    <dbReference type="NCBI Taxonomy" id="85310"/>
    <lineage>
        <taxon>Eukaryota</taxon>
        <taxon>Metazoa</taxon>
        <taxon>Ecdysozoa</taxon>
        <taxon>Arthropoda</taxon>
        <taxon>Hexapoda</taxon>
        <taxon>Insecta</taxon>
        <taxon>Pterygota</taxon>
        <taxon>Neoptera</taxon>
        <taxon>Paraneoptera</taxon>
        <taxon>Hemiptera</taxon>
        <taxon>Heteroptera</taxon>
        <taxon>Panheteroptera</taxon>
        <taxon>Pentatomomorpha</taxon>
        <taxon>Pentatomoidea</taxon>
        <taxon>Pentatomidae</taxon>
        <taxon>Pentatominae</taxon>
        <taxon>Nezara</taxon>
    </lineage>
</organism>
<evidence type="ECO:0000256" key="3">
    <source>
        <dbReference type="ARBA" id="ARBA00022771"/>
    </source>
</evidence>
<feature type="domain" description="C2H2-type" evidence="6">
    <location>
        <begin position="377"/>
        <end position="405"/>
    </location>
</feature>
<dbReference type="SMART" id="SM00355">
    <property type="entry name" value="ZnF_C2H2"/>
    <property type="match status" value="11"/>
</dbReference>
<dbReference type="Gene3D" id="3.30.160.60">
    <property type="entry name" value="Classic Zinc Finger"/>
    <property type="match status" value="6"/>
</dbReference>
<dbReference type="EMBL" id="OV725080">
    <property type="protein sequence ID" value="CAH1399566.1"/>
    <property type="molecule type" value="Genomic_DNA"/>
</dbReference>
<protein>
    <recommendedName>
        <fullName evidence="6">C2H2-type domain-containing protein</fullName>
    </recommendedName>
</protein>
<dbReference type="AlphaFoldDB" id="A0A9P0MQR1"/>
<keyword evidence="3 5" id="KW-0863">Zinc-finger</keyword>
<name>A0A9P0MQR1_NEZVI</name>
<keyword evidence="4" id="KW-0862">Zinc</keyword>
<feature type="domain" description="C2H2-type" evidence="6">
    <location>
        <begin position="339"/>
        <end position="361"/>
    </location>
</feature>
<evidence type="ECO:0000256" key="2">
    <source>
        <dbReference type="ARBA" id="ARBA00022737"/>
    </source>
</evidence>
<gene>
    <name evidence="7" type="ORF">NEZAVI_LOCUS8995</name>
</gene>